<evidence type="ECO:0000313" key="11">
    <source>
        <dbReference type="Proteomes" id="UP000249008"/>
    </source>
</evidence>
<keyword evidence="10" id="KW-0378">Hydrolase</keyword>
<dbReference type="Proteomes" id="UP000249008">
    <property type="component" value="Chromosome 1"/>
</dbReference>
<evidence type="ECO:0000256" key="7">
    <source>
        <dbReference type="SAM" id="Phobius"/>
    </source>
</evidence>
<keyword evidence="4 7" id="KW-1133">Transmembrane helix</keyword>
<name>A0AAX2J892_9FUSO</name>
<feature type="transmembrane region" description="Helical" evidence="7">
    <location>
        <begin position="337"/>
        <end position="361"/>
    </location>
</feature>
<feature type="transmembrane region" description="Helical" evidence="7">
    <location>
        <begin position="367"/>
        <end position="389"/>
    </location>
</feature>
<dbReference type="InterPro" id="IPR025857">
    <property type="entry name" value="MacB_PCD"/>
</dbReference>
<evidence type="ECO:0000259" key="8">
    <source>
        <dbReference type="Pfam" id="PF02687"/>
    </source>
</evidence>
<dbReference type="PANTHER" id="PTHR30572">
    <property type="entry name" value="MEMBRANE COMPONENT OF TRANSPORTER-RELATED"/>
    <property type="match status" value="1"/>
</dbReference>
<dbReference type="KEGG" id="ful:C4N20_10445"/>
<dbReference type="Pfam" id="PF12704">
    <property type="entry name" value="MacB_PCD"/>
    <property type="match status" value="1"/>
</dbReference>
<evidence type="ECO:0000313" key="10">
    <source>
        <dbReference type="EMBL" id="SQJ00328.1"/>
    </source>
</evidence>
<evidence type="ECO:0000259" key="9">
    <source>
        <dbReference type="Pfam" id="PF12704"/>
    </source>
</evidence>
<dbReference type="GeneID" id="78455232"/>
<evidence type="ECO:0000256" key="2">
    <source>
        <dbReference type="ARBA" id="ARBA00022475"/>
    </source>
</evidence>
<keyword evidence="10" id="KW-0067">ATP-binding</keyword>
<dbReference type="AlphaFoldDB" id="A0AAX2J892"/>
<sequence>MNFIESLKSAIQSLKGNKMRSFLTMLGIIIGISSVITMSAIGKGGQENITGNLKEGGYGKFSISVDKQDEEFRWKYLLDDSIIDKIKDSGKFKAVSPKISSNFAVKIGERKEMMFLSVTTPDFEEIDKIDIVYGRNILPFEYESGEKVITIDQLTARALFTNEKNAVGQTVELSQGRRGNDIAYKIVGVYKNPLEQMIKIMGGRRIPRFVRMPLNTYDKLFDLQSGGYTSLIVESKDPEKLAESMTEAKKLMADITGIEELYEVNSESNAAASFDNILSTLNIFVTFVAGISLFVGGIGVMNIMLVSVIERTKEIGIRKAIGATNADIMIQFLMESIILTGLGGILGIIIGVLLGMGIGFAVKIPPIFSTASIVSSLIVSTGIGIIFGVTPAKKAAQLNPVDALRSE</sequence>
<organism evidence="10 11">
    <name type="scientific">Fusobacterium ulcerans</name>
    <dbReference type="NCBI Taxonomy" id="861"/>
    <lineage>
        <taxon>Bacteria</taxon>
        <taxon>Fusobacteriati</taxon>
        <taxon>Fusobacteriota</taxon>
        <taxon>Fusobacteriia</taxon>
        <taxon>Fusobacteriales</taxon>
        <taxon>Fusobacteriaceae</taxon>
        <taxon>Fusobacterium</taxon>
    </lineage>
</organism>
<feature type="transmembrane region" description="Helical" evidence="7">
    <location>
        <begin position="283"/>
        <end position="309"/>
    </location>
</feature>
<evidence type="ECO:0000256" key="4">
    <source>
        <dbReference type="ARBA" id="ARBA00022989"/>
    </source>
</evidence>
<protein>
    <submittedName>
        <fullName evidence="10">Macrolide export ATP-binding/permease protein MacB</fullName>
        <ecNumber evidence="10">3.6.3.-</ecNumber>
    </submittedName>
</protein>
<keyword evidence="10" id="KW-0547">Nucleotide-binding</keyword>
<keyword evidence="2" id="KW-1003">Cell membrane</keyword>
<dbReference type="EMBL" id="LS483487">
    <property type="protein sequence ID" value="SQJ00328.1"/>
    <property type="molecule type" value="Genomic_DNA"/>
</dbReference>
<proteinExistence type="inferred from homology"/>
<feature type="domain" description="MacB-like periplasmic core" evidence="9">
    <location>
        <begin position="21"/>
        <end position="249"/>
    </location>
</feature>
<evidence type="ECO:0000256" key="6">
    <source>
        <dbReference type="ARBA" id="ARBA00038076"/>
    </source>
</evidence>
<dbReference type="GO" id="GO:0016787">
    <property type="term" value="F:hydrolase activity"/>
    <property type="evidence" value="ECO:0007669"/>
    <property type="project" value="UniProtKB-KW"/>
</dbReference>
<dbReference type="InterPro" id="IPR050250">
    <property type="entry name" value="Macrolide_Exporter_MacB"/>
</dbReference>
<dbReference type="GO" id="GO:0022857">
    <property type="term" value="F:transmembrane transporter activity"/>
    <property type="evidence" value="ECO:0007669"/>
    <property type="project" value="TreeGrafter"/>
</dbReference>
<dbReference type="EC" id="3.6.3.-" evidence="10"/>
<feature type="transmembrane region" description="Helical" evidence="7">
    <location>
        <begin position="21"/>
        <end position="42"/>
    </location>
</feature>
<evidence type="ECO:0000256" key="1">
    <source>
        <dbReference type="ARBA" id="ARBA00004651"/>
    </source>
</evidence>
<dbReference type="Pfam" id="PF02687">
    <property type="entry name" value="FtsX"/>
    <property type="match status" value="1"/>
</dbReference>
<dbReference type="InterPro" id="IPR003838">
    <property type="entry name" value="ABC3_permease_C"/>
</dbReference>
<dbReference type="PANTHER" id="PTHR30572:SF4">
    <property type="entry name" value="ABC TRANSPORTER PERMEASE YTRF"/>
    <property type="match status" value="1"/>
</dbReference>
<comment type="subcellular location">
    <subcellularLocation>
        <location evidence="1">Cell membrane</location>
        <topology evidence="1">Multi-pass membrane protein</topology>
    </subcellularLocation>
</comment>
<reference evidence="10 11" key="1">
    <citation type="submission" date="2018-06" db="EMBL/GenBank/DDBJ databases">
        <authorList>
            <consortium name="Pathogen Informatics"/>
            <person name="Doyle S."/>
        </authorList>
    </citation>
    <scope>NUCLEOTIDE SEQUENCE [LARGE SCALE GENOMIC DNA]</scope>
    <source>
        <strain evidence="10 11">NCTC12112</strain>
    </source>
</reference>
<keyword evidence="5 7" id="KW-0472">Membrane</keyword>
<dbReference type="RefSeq" id="WP_005976090.1">
    <property type="nucleotide sequence ID" value="NZ_CABKNW010000001.1"/>
</dbReference>
<evidence type="ECO:0000256" key="5">
    <source>
        <dbReference type="ARBA" id="ARBA00023136"/>
    </source>
</evidence>
<keyword evidence="3 7" id="KW-0812">Transmembrane</keyword>
<dbReference type="GO" id="GO:0005524">
    <property type="term" value="F:ATP binding"/>
    <property type="evidence" value="ECO:0007669"/>
    <property type="project" value="UniProtKB-KW"/>
</dbReference>
<accession>A0AAX2J892</accession>
<dbReference type="GO" id="GO:0005886">
    <property type="term" value="C:plasma membrane"/>
    <property type="evidence" value="ECO:0007669"/>
    <property type="project" value="UniProtKB-SubCell"/>
</dbReference>
<comment type="similarity">
    <text evidence="6">Belongs to the ABC-4 integral membrane protein family.</text>
</comment>
<evidence type="ECO:0000256" key="3">
    <source>
        <dbReference type="ARBA" id="ARBA00022692"/>
    </source>
</evidence>
<feature type="domain" description="ABC3 transporter permease C-terminal" evidence="8">
    <location>
        <begin position="287"/>
        <end position="400"/>
    </location>
</feature>
<gene>
    <name evidence="10" type="primary">macB_2</name>
    <name evidence="10" type="ORF">NCTC12112_00643</name>
</gene>